<comment type="function">
    <text evidence="9 11">FliM is one of three proteins (FliG, FliN, FliM) that forms the rotor-mounted switch complex (C ring), located at the base of the basal body. This complex interacts with the CheY and CheZ chemotaxis proteins, in addition to contacting components of the motor that determine the direction of flagellar rotation.</text>
</comment>
<organism evidence="14 15">
    <name type="scientific">Denitrificimonas halotolerans</name>
    <dbReference type="NCBI Taxonomy" id="3098930"/>
    <lineage>
        <taxon>Bacteria</taxon>
        <taxon>Pseudomonadati</taxon>
        <taxon>Pseudomonadota</taxon>
        <taxon>Gammaproteobacteria</taxon>
        <taxon>Pseudomonadales</taxon>
        <taxon>Pseudomonadaceae</taxon>
        <taxon>Denitrificimonas</taxon>
    </lineage>
</organism>
<keyword evidence="6 11" id="KW-0283">Flagellar rotation</keyword>
<dbReference type="PRINTS" id="PR00955">
    <property type="entry name" value="FLGMOTORFLIM"/>
</dbReference>
<evidence type="ECO:0000256" key="7">
    <source>
        <dbReference type="ARBA" id="ARBA00023136"/>
    </source>
</evidence>
<reference evidence="14 15" key="1">
    <citation type="submission" date="2023-12" db="EMBL/GenBank/DDBJ databases">
        <title>Denitrificimonas halotolerans sp. nov.,a novel species isolated from landfill leachate.</title>
        <authorList>
            <person name="Wang S."/>
        </authorList>
    </citation>
    <scope>NUCLEOTIDE SEQUENCE [LARGE SCALE GENOMIC DNA]</scope>
    <source>
        <strain evidence="14 15">JX-1</strain>
    </source>
</reference>
<dbReference type="PANTHER" id="PTHR30034">
    <property type="entry name" value="FLAGELLAR MOTOR SWITCH PROTEIN FLIM"/>
    <property type="match status" value="1"/>
</dbReference>
<keyword evidence="14" id="KW-0966">Cell projection</keyword>
<dbReference type="EMBL" id="JAXIVU010000011">
    <property type="protein sequence ID" value="MDY7219686.1"/>
    <property type="molecule type" value="Genomic_DNA"/>
</dbReference>
<dbReference type="Gene3D" id="3.40.1550.10">
    <property type="entry name" value="CheC-like"/>
    <property type="match status" value="1"/>
</dbReference>
<keyword evidence="14" id="KW-0969">Cilium</keyword>
<sequence length="355" mass="40144">MSKDELLSQQEIDALLSGAFNDEDEAPANTETPRLRPFDPANQHRIIRDRLHALDIINERFARQFRMSMFNLIRRSADITVGSVSYQSYSEFARNMPVPTNINLISMKPLRGSALVVFPPSLVFMVVENLFGGDGRFLTKPEGRDFTNTEQRIILRILNLAIEAYQDSWHAVFPLEIKYLRSEMQTKFANITNSPNEIVVNTTFHLEVGNVASDFQICIPYAMIEPLRDKLSDMKTDSNTASDRAWTQRLAKEIKHSEVELIADFVTVPIRIAEVMALKVGDVIPIELPDTVTAGVDGIPVMKCEFGSLQEQRALRVKRLIDHSLNSPPSTTNFLKDQQSQAKPAKAKEPHHDKP</sequence>
<accession>A0ABU5GRS2</accession>
<dbReference type="InterPro" id="IPR028976">
    <property type="entry name" value="CheC-like_sf"/>
</dbReference>
<evidence type="ECO:0000256" key="2">
    <source>
        <dbReference type="ARBA" id="ARBA00021898"/>
    </source>
</evidence>
<comment type="similarity">
    <text evidence="1 11">Belongs to the FliM family.</text>
</comment>
<keyword evidence="5 11" id="KW-0997">Cell inner membrane</keyword>
<evidence type="ECO:0000256" key="5">
    <source>
        <dbReference type="ARBA" id="ARBA00022519"/>
    </source>
</evidence>
<evidence type="ECO:0000256" key="1">
    <source>
        <dbReference type="ARBA" id="ARBA00011049"/>
    </source>
</evidence>
<dbReference type="PIRSF" id="PIRSF002888">
    <property type="entry name" value="FliM"/>
    <property type="match status" value="1"/>
</dbReference>
<dbReference type="Pfam" id="PF02154">
    <property type="entry name" value="FliM"/>
    <property type="match status" value="1"/>
</dbReference>
<evidence type="ECO:0000259" key="13">
    <source>
        <dbReference type="Pfam" id="PF01052"/>
    </source>
</evidence>
<dbReference type="Gene3D" id="2.30.330.10">
    <property type="entry name" value="SpoA-like"/>
    <property type="match status" value="1"/>
</dbReference>
<keyword evidence="7 11" id="KW-0472">Membrane</keyword>
<evidence type="ECO:0000256" key="6">
    <source>
        <dbReference type="ARBA" id="ARBA00022779"/>
    </source>
</evidence>
<dbReference type="InterPro" id="IPR001689">
    <property type="entry name" value="Flag_FliM"/>
</dbReference>
<evidence type="ECO:0000256" key="4">
    <source>
        <dbReference type="ARBA" id="ARBA00022500"/>
    </source>
</evidence>
<feature type="compositionally biased region" description="Basic and acidic residues" evidence="12">
    <location>
        <begin position="346"/>
        <end position="355"/>
    </location>
</feature>
<protein>
    <recommendedName>
        <fullName evidence="2 10">Flagellar motor switch protein FliM</fullName>
    </recommendedName>
</protein>
<dbReference type="Pfam" id="PF01052">
    <property type="entry name" value="FliMN_C"/>
    <property type="match status" value="1"/>
</dbReference>
<name>A0ABU5GRS2_9GAMM</name>
<comment type="subcellular location">
    <subcellularLocation>
        <location evidence="11">Cell inner membrane</location>
        <topology evidence="11">Peripheral membrane protein</topology>
    </subcellularLocation>
    <subcellularLocation>
        <location evidence="11">Bacterial flagellum basal body</location>
    </subcellularLocation>
</comment>
<comment type="caution">
    <text evidence="14">The sequence shown here is derived from an EMBL/GenBank/DDBJ whole genome shotgun (WGS) entry which is preliminary data.</text>
</comment>
<evidence type="ECO:0000256" key="8">
    <source>
        <dbReference type="ARBA" id="ARBA00023143"/>
    </source>
</evidence>
<dbReference type="Proteomes" id="UP001294570">
    <property type="component" value="Unassembled WGS sequence"/>
</dbReference>
<keyword evidence="8 11" id="KW-0975">Bacterial flagellum</keyword>
<dbReference type="RefSeq" id="WP_321553776.1">
    <property type="nucleotide sequence ID" value="NZ_JAXIVU010000011.1"/>
</dbReference>
<evidence type="ECO:0000313" key="15">
    <source>
        <dbReference type="Proteomes" id="UP001294570"/>
    </source>
</evidence>
<proteinExistence type="inferred from homology"/>
<feature type="domain" description="Flagellar motor switch protein FliN-like C-terminal" evidence="13">
    <location>
        <begin position="253"/>
        <end position="321"/>
    </location>
</feature>
<keyword evidence="3 11" id="KW-1003">Cell membrane</keyword>
<dbReference type="InterPro" id="IPR036429">
    <property type="entry name" value="SpoA-like_sf"/>
</dbReference>
<feature type="region of interest" description="Disordered" evidence="12">
    <location>
        <begin position="324"/>
        <end position="355"/>
    </location>
</feature>
<evidence type="ECO:0000256" key="11">
    <source>
        <dbReference type="PIRNR" id="PIRNR002888"/>
    </source>
</evidence>
<evidence type="ECO:0000313" key="14">
    <source>
        <dbReference type="EMBL" id="MDY7219686.1"/>
    </source>
</evidence>
<dbReference type="CDD" id="cd17908">
    <property type="entry name" value="FliM"/>
    <property type="match status" value="1"/>
</dbReference>
<dbReference type="SUPFAM" id="SSF103039">
    <property type="entry name" value="CheC-like"/>
    <property type="match status" value="1"/>
</dbReference>
<evidence type="ECO:0000256" key="10">
    <source>
        <dbReference type="NCBIfam" id="TIGR01397"/>
    </source>
</evidence>
<dbReference type="InterPro" id="IPR001543">
    <property type="entry name" value="FliN-like_C"/>
</dbReference>
<feature type="region of interest" description="Disordered" evidence="12">
    <location>
        <begin position="18"/>
        <end position="39"/>
    </location>
</feature>
<evidence type="ECO:0000256" key="9">
    <source>
        <dbReference type="ARBA" id="ARBA00025044"/>
    </source>
</evidence>
<evidence type="ECO:0000256" key="3">
    <source>
        <dbReference type="ARBA" id="ARBA00022475"/>
    </source>
</evidence>
<keyword evidence="4 11" id="KW-0145">Chemotaxis</keyword>
<gene>
    <name evidence="14" type="primary">fliM</name>
    <name evidence="14" type="ORF">TOI97_08935</name>
</gene>
<evidence type="ECO:0000256" key="12">
    <source>
        <dbReference type="SAM" id="MobiDB-lite"/>
    </source>
</evidence>
<feature type="compositionally biased region" description="Polar residues" evidence="12">
    <location>
        <begin position="324"/>
        <end position="342"/>
    </location>
</feature>
<keyword evidence="15" id="KW-1185">Reference proteome</keyword>
<dbReference type="SUPFAM" id="SSF101801">
    <property type="entry name" value="Surface presentation of antigens (SPOA)"/>
    <property type="match status" value="1"/>
</dbReference>
<dbReference type="PANTHER" id="PTHR30034:SF3">
    <property type="entry name" value="FLAGELLAR MOTOR SWITCH PROTEIN FLIM"/>
    <property type="match status" value="1"/>
</dbReference>
<dbReference type="NCBIfam" id="TIGR01397">
    <property type="entry name" value="fliM_switch"/>
    <property type="match status" value="1"/>
</dbReference>
<keyword evidence="14" id="KW-0282">Flagellum</keyword>